<dbReference type="Gene3D" id="1.25.40.10">
    <property type="entry name" value="Tetratricopeptide repeat domain"/>
    <property type="match status" value="2"/>
</dbReference>
<dbReference type="STRING" id="1122206.SAMN02745753_00418"/>
<feature type="chain" id="PRO_5012047526" description="Tetratricopeptide repeat-containing protein" evidence="1">
    <location>
        <begin position="20"/>
        <end position="271"/>
    </location>
</feature>
<dbReference type="EMBL" id="FQVF01000002">
    <property type="protein sequence ID" value="SHE49874.1"/>
    <property type="molecule type" value="Genomic_DNA"/>
</dbReference>
<organism evidence="2 3">
    <name type="scientific">Marinomonas polaris DSM 16579</name>
    <dbReference type="NCBI Taxonomy" id="1122206"/>
    <lineage>
        <taxon>Bacteria</taxon>
        <taxon>Pseudomonadati</taxon>
        <taxon>Pseudomonadota</taxon>
        <taxon>Gammaproteobacteria</taxon>
        <taxon>Oceanospirillales</taxon>
        <taxon>Oceanospirillaceae</taxon>
        <taxon>Marinomonas</taxon>
    </lineage>
</organism>
<keyword evidence="3" id="KW-1185">Reference proteome</keyword>
<protein>
    <recommendedName>
        <fullName evidence="4">Tetratricopeptide repeat-containing protein</fullName>
    </recommendedName>
</protein>
<accession>A0A1M4TZV8</accession>
<dbReference type="AlphaFoldDB" id="A0A1M4TZV8"/>
<proteinExistence type="predicted"/>
<dbReference type="Proteomes" id="UP000184517">
    <property type="component" value="Unassembled WGS sequence"/>
</dbReference>
<name>A0A1M4TZV8_9GAMM</name>
<reference evidence="3" key="1">
    <citation type="submission" date="2016-11" db="EMBL/GenBank/DDBJ databases">
        <authorList>
            <person name="Varghese N."/>
            <person name="Submissions S."/>
        </authorList>
    </citation>
    <scope>NUCLEOTIDE SEQUENCE [LARGE SCALE GENOMIC DNA]</scope>
    <source>
        <strain evidence="3">DSM 16579</strain>
    </source>
</reference>
<keyword evidence="1" id="KW-0732">Signal</keyword>
<evidence type="ECO:0000313" key="2">
    <source>
        <dbReference type="EMBL" id="SHE49874.1"/>
    </source>
</evidence>
<evidence type="ECO:0000256" key="1">
    <source>
        <dbReference type="SAM" id="SignalP"/>
    </source>
</evidence>
<dbReference type="OrthoDB" id="6382143at2"/>
<sequence>MKKIIIALSLSLVITSSYAASLEKAKVLSEHGLKDQAKIELIDIIFSKTSDSNKAKAYYELGRVAFESNQVTQALKTWTQLSLKYPSSDEAKLVKNKIEQLSEIVGESAKESVDNAIAASYLKHADFWSSDKDSRFTIDSSWIPKVETASKWYDKTIAEFPNSKAARIAYEEKIRTLLGWKERGQYGSKFGVEKDFATYMPQVLKAFKELETQFPKASTLQAFRYQIAQAYWSQKDWGNTRLWLNTIITKAGDTDSFYKDTAQRRLQKVEY</sequence>
<feature type="signal peptide" evidence="1">
    <location>
        <begin position="1"/>
        <end position="19"/>
    </location>
</feature>
<gene>
    <name evidence="2" type="ORF">SAMN02745753_00418</name>
</gene>
<evidence type="ECO:0008006" key="4">
    <source>
        <dbReference type="Google" id="ProtNLM"/>
    </source>
</evidence>
<evidence type="ECO:0000313" key="3">
    <source>
        <dbReference type="Proteomes" id="UP000184517"/>
    </source>
</evidence>
<dbReference type="InterPro" id="IPR011990">
    <property type="entry name" value="TPR-like_helical_dom_sf"/>
</dbReference>
<dbReference type="RefSeq" id="WP_072838046.1">
    <property type="nucleotide sequence ID" value="NZ_FQVF01000002.1"/>
</dbReference>